<dbReference type="PANTHER" id="PTHR43317">
    <property type="entry name" value="THERMOSPERMINE SYNTHASE ACAULIS5"/>
    <property type="match status" value="1"/>
</dbReference>
<evidence type="ECO:0000313" key="3">
    <source>
        <dbReference type="Proteomes" id="UP000800981"/>
    </source>
</evidence>
<name>A0ABX0GVR8_9ACTN</name>
<dbReference type="Proteomes" id="UP000800981">
    <property type="component" value="Unassembled WGS sequence"/>
</dbReference>
<dbReference type="Gene3D" id="3.40.50.150">
    <property type="entry name" value="Vaccinia Virus protein VP39"/>
    <property type="match status" value="1"/>
</dbReference>
<reference evidence="2 3" key="1">
    <citation type="submission" date="2020-03" db="EMBL/GenBank/DDBJ databases">
        <title>Two novel Motilibacter sp.</title>
        <authorList>
            <person name="Liu S."/>
        </authorList>
    </citation>
    <scope>NUCLEOTIDE SEQUENCE [LARGE SCALE GENOMIC DNA]</scope>
    <source>
        <strain evidence="2 3">E257</strain>
    </source>
</reference>
<keyword evidence="3" id="KW-1185">Reference proteome</keyword>
<comment type="caution">
    <text evidence="2">The sequence shown here is derived from an EMBL/GenBank/DDBJ whole genome shotgun (WGS) entry which is preliminary data.</text>
</comment>
<gene>
    <name evidence="2" type="ORF">G9H71_08900</name>
</gene>
<dbReference type="InterPro" id="IPR029063">
    <property type="entry name" value="SAM-dependent_MTases_sf"/>
</dbReference>
<dbReference type="EMBL" id="JAANNP010000003">
    <property type="protein sequence ID" value="NHC13899.1"/>
    <property type="molecule type" value="Genomic_DNA"/>
</dbReference>
<accession>A0ABX0GVR8</accession>
<sequence length="217" mass="22840">MLERARGISGELVLQERDGTLEIVADGTFLMDTLDGRSERLLVDATLDAVAGQGKRVLIGGLGVGFSLLQALGRPDVAAVEVVELEPAVVAWHEGPLRRVTGGALEDPRVRVVVADLADRLRELAGAGPEASLVDALCLDTDNGPDWLVRPANGVLWSADGLALAHGLVAPYGAVGVWSAAPSPEFERRLRAAFGSVQAHEVPVVRGAPDVVWVVRP</sequence>
<evidence type="ECO:0000313" key="2">
    <source>
        <dbReference type="EMBL" id="NHC13899.1"/>
    </source>
</evidence>
<dbReference type="PANTHER" id="PTHR43317:SF3">
    <property type="entry name" value="BLR2883 PROTEIN"/>
    <property type="match status" value="1"/>
</dbReference>
<protein>
    <submittedName>
        <fullName evidence="2">Spermidine synthase</fullName>
    </submittedName>
</protein>
<dbReference type="SUPFAM" id="SSF53335">
    <property type="entry name" value="S-adenosyl-L-methionine-dependent methyltransferases"/>
    <property type="match status" value="1"/>
</dbReference>
<proteinExistence type="predicted"/>
<evidence type="ECO:0000256" key="1">
    <source>
        <dbReference type="ARBA" id="ARBA00023115"/>
    </source>
</evidence>
<organism evidence="2 3">
    <name type="scientific">Motilibacter deserti</name>
    <dbReference type="NCBI Taxonomy" id="2714956"/>
    <lineage>
        <taxon>Bacteria</taxon>
        <taxon>Bacillati</taxon>
        <taxon>Actinomycetota</taxon>
        <taxon>Actinomycetes</taxon>
        <taxon>Motilibacterales</taxon>
        <taxon>Motilibacteraceae</taxon>
        <taxon>Motilibacter</taxon>
    </lineage>
</organism>
<keyword evidence="1" id="KW-0620">Polyamine biosynthesis</keyword>